<dbReference type="AlphaFoldDB" id="A0A5J4TV38"/>
<feature type="compositionally biased region" description="Basic and acidic residues" evidence="1">
    <location>
        <begin position="43"/>
        <end position="56"/>
    </location>
</feature>
<feature type="region of interest" description="Disordered" evidence="1">
    <location>
        <begin position="1"/>
        <end position="56"/>
    </location>
</feature>
<evidence type="ECO:0000313" key="2">
    <source>
        <dbReference type="EMBL" id="KAA6362366.1"/>
    </source>
</evidence>
<accession>A0A5J4TV38</accession>
<protein>
    <submittedName>
        <fullName evidence="2">Uncharacterized protein</fullName>
    </submittedName>
</protein>
<reference evidence="2 3" key="1">
    <citation type="submission" date="2019-03" db="EMBL/GenBank/DDBJ databases">
        <title>Single cell metagenomics reveals metabolic interactions within the superorganism composed of flagellate Streblomastix strix and complex community of Bacteroidetes bacteria on its surface.</title>
        <authorList>
            <person name="Treitli S.C."/>
            <person name="Kolisko M."/>
            <person name="Husnik F."/>
            <person name="Keeling P."/>
            <person name="Hampl V."/>
        </authorList>
    </citation>
    <scope>NUCLEOTIDE SEQUENCE [LARGE SCALE GENOMIC DNA]</scope>
    <source>
        <strain evidence="2">ST1C</strain>
    </source>
</reference>
<organism evidence="2 3">
    <name type="scientific">Streblomastix strix</name>
    <dbReference type="NCBI Taxonomy" id="222440"/>
    <lineage>
        <taxon>Eukaryota</taxon>
        <taxon>Metamonada</taxon>
        <taxon>Preaxostyla</taxon>
        <taxon>Oxymonadida</taxon>
        <taxon>Streblomastigidae</taxon>
        <taxon>Streblomastix</taxon>
    </lineage>
</organism>
<dbReference type="Proteomes" id="UP000324800">
    <property type="component" value="Unassembled WGS sequence"/>
</dbReference>
<evidence type="ECO:0000256" key="1">
    <source>
        <dbReference type="SAM" id="MobiDB-lite"/>
    </source>
</evidence>
<gene>
    <name evidence="2" type="ORF">EZS28_042108</name>
</gene>
<evidence type="ECO:0000313" key="3">
    <source>
        <dbReference type="Proteomes" id="UP000324800"/>
    </source>
</evidence>
<feature type="compositionally biased region" description="Acidic residues" evidence="1">
    <location>
        <begin position="1"/>
        <end position="11"/>
    </location>
</feature>
<dbReference type="EMBL" id="SNRW01024293">
    <property type="protein sequence ID" value="KAA6362366.1"/>
    <property type="molecule type" value="Genomic_DNA"/>
</dbReference>
<sequence>MEQGDGDEGWDEPFQGCPERLNEPLKQQIARLGRMNNSQQGQKLHDRSRQSRGKKMAEILSKKMAVQASVFKQLGYSDRTFIFRDLNKFKYVGSNWKIVTPKGRTRLEQGDQYIDTMNGLIGAQQALLVAIENRLGGHNNIQQIAHAHAMLCVGANAVAQLRQLVNVPKELRAVLRSSILPADIFFDDTIEIIKRYLDLKNVDQLHFPYQQGLFSYQQSQIQQPQWLQLLYQPFQPFQHFQLFWIQQTPYAAGQFNHGRGAAAGRRFQSRVRRGRSREAFGSNFIPLGMQ</sequence>
<proteinExistence type="predicted"/>
<name>A0A5J4TV38_9EUKA</name>
<comment type="caution">
    <text evidence="2">The sequence shown here is derived from an EMBL/GenBank/DDBJ whole genome shotgun (WGS) entry which is preliminary data.</text>
</comment>